<proteinExistence type="predicted"/>
<dbReference type="InterPro" id="IPR036312">
    <property type="entry name" value="Bifun_inhib/LTP/seed_sf"/>
</dbReference>
<dbReference type="Proteomes" id="UP000824890">
    <property type="component" value="Unassembled WGS sequence"/>
</dbReference>
<accession>A0ABQ8EQC4</accession>
<reference evidence="1 2" key="1">
    <citation type="submission" date="2021-05" db="EMBL/GenBank/DDBJ databases">
        <title>Genome Assembly of Synthetic Allotetraploid Brassica napus Reveals Homoeologous Exchanges between Subgenomes.</title>
        <authorList>
            <person name="Davis J.T."/>
        </authorList>
    </citation>
    <scope>NUCLEOTIDE SEQUENCE [LARGE SCALE GENOMIC DNA]</scope>
    <source>
        <strain evidence="2">cv. Da-Ae</strain>
        <tissue evidence="1">Seedling</tissue>
    </source>
</reference>
<name>A0ABQ8EQC4_BRANA</name>
<dbReference type="SUPFAM" id="SSF47699">
    <property type="entry name" value="Bifunctional inhibitor/lipid-transfer protein/seed storage 2S albumin"/>
    <property type="match status" value="1"/>
</dbReference>
<comment type="caution">
    <text evidence="1">The sequence shown here is derived from an EMBL/GenBank/DDBJ whole genome shotgun (WGS) entry which is preliminary data.</text>
</comment>
<gene>
    <name evidence="1" type="ORF">HID58_003528</name>
</gene>
<dbReference type="EMBL" id="JAGKQM010000001">
    <property type="protein sequence ID" value="KAH0943891.1"/>
    <property type="molecule type" value="Genomic_DNA"/>
</dbReference>
<protein>
    <submittedName>
        <fullName evidence="1">Uncharacterized protein</fullName>
    </submittedName>
</protein>
<sequence length="68" mass="8054">MRLLYPARAELLTNNNQWRAKCCRPWRVPVHAKAKRCACYLLTGWYTAMHLNIVLRSCNLVDSRQFKC</sequence>
<keyword evidence="2" id="KW-1185">Reference proteome</keyword>
<organism evidence="1 2">
    <name type="scientific">Brassica napus</name>
    <name type="common">Rape</name>
    <dbReference type="NCBI Taxonomy" id="3708"/>
    <lineage>
        <taxon>Eukaryota</taxon>
        <taxon>Viridiplantae</taxon>
        <taxon>Streptophyta</taxon>
        <taxon>Embryophyta</taxon>
        <taxon>Tracheophyta</taxon>
        <taxon>Spermatophyta</taxon>
        <taxon>Magnoliopsida</taxon>
        <taxon>eudicotyledons</taxon>
        <taxon>Gunneridae</taxon>
        <taxon>Pentapetalae</taxon>
        <taxon>rosids</taxon>
        <taxon>malvids</taxon>
        <taxon>Brassicales</taxon>
        <taxon>Brassicaceae</taxon>
        <taxon>Brassiceae</taxon>
        <taxon>Brassica</taxon>
    </lineage>
</organism>
<evidence type="ECO:0000313" key="2">
    <source>
        <dbReference type="Proteomes" id="UP000824890"/>
    </source>
</evidence>
<evidence type="ECO:0000313" key="1">
    <source>
        <dbReference type="EMBL" id="KAH0943891.1"/>
    </source>
</evidence>